<organism evidence="1 2">
    <name type="scientific">Trichinella britovi</name>
    <name type="common">Parasitic roundworm</name>
    <dbReference type="NCBI Taxonomy" id="45882"/>
    <lineage>
        <taxon>Eukaryota</taxon>
        <taxon>Metazoa</taxon>
        <taxon>Ecdysozoa</taxon>
        <taxon>Nematoda</taxon>
        <taxon>Enoplea</taxon>
        <taxon>Dorylaimia</taxon>
        <taxon>Trichinellida</taxon>
        <taxon>Trichinellidae</taxon>
        <taxon>Trichinella</taxon>
    </lineage>
</organism>
<evidence type="ECO:0000313" key="1">
    <source>
        <dbReference type="EMBL" id="KRY25657.1"/>
    </source>
</evidence>
<dbReference type="AlphaFoldDB" id="A0A0V1AMD6"/>
<dbReference type="Proteomes" id="UP000054653">
    <property type="component" value="Unassembled WGS sequence"/>
</dbReference>
<evidence type="ECO:0000313" key="2">
    <source>
        <dbReference type="Proteomes" id="UP000054653"/>
    </source>
</evidence>
<name>A0A0V1AMD6_TRIBR</name>
<accession>A0A0V1AMD6</accession>
<comment type="caution">
    <text evidence="1">The sequence shown here is derived from an EMBL/GenBank/DDBJ whole genome shotgun (WGS) entry which is preliminary data.</text>
</comment>
<sequence>MKSQRIGISLCKKADKQNDYHGVQKIFYHKIEDFIVKSKNGAP</sequence>
<protein>
    <submittedName>
        <fullName evidence="1">Uncharacterized protein</fullName>
    </submittedName>
</protein>
<dbReference type="EMBL" id="JYDI01002188">
    <property type="protein sequence ID" value="KRY25657.1"/>
    <property type="molecule type" value="Genomic_DNA"/>
</dbReference>
<proteinExistence type="predicted"/>
<keyword evidence="2" id="KW-1185">Reference proteome</keyword>
<gene>
    <name evidence="1" type="ORF">T03_74</name>
</gene>
<reference evidence="1 2" key="1">
    <citation type="submission" date="2015-01" db="EMBL/GenBank/DDBJ databases">
        <title>Evolution of Trichinella species and genotypes.</title>
        <authorList>
            <person name="Korhonen P.K."/>
            <person name="Edoardo P."/>
            <person name="Giuseppe L.R."/>
            <person name="Gasser R.B."/>
        </authorList>
    </citation>
    <scope>NUCLEOTIDE SEQUENCE [LARGE SCALE GENOMIC DNA]</scope>
    <source>
        <strain evidence="1">ISS120</strain>
    </source>
</reference>